<evidence type="ECO:0000256" key="2">
    <source>
        <dbReference type="SAM" id="MobiDB-lite"/>
    </source>
</evidence>
<evidence type="ECO:0000313" key="5">
    <source>
        <dbReference type="Proteomes" id="UP001642484"/>
    </source>
</evidence>
<organism evidence="4 5">
    <name type="scientific">Durusdinium trenchii</name>
    <dbReference type="NCBI Taxonomy" id="1381693"/>
    <lineage>
        <taxon>Eukaryota</taxon>
        <taxon>Sar</taxon>
        <taxon>Alveolata</taxon>
        <taxon>Dinophyceae</taxon>
        <taxon>Suessiales</taxon>
        <taxon>Symbiodiniaceae</taxon>
        <taxon>Durusdinium</taxon>
    </lineage>
</organism>
<dbReference type="EMBL" id="CAXAMN010022084">
    <property type="protein sequence ID" value="CAK9066264.1"/>
    <property type="molecule type" value="Genomic_DNA"/>
</dbReference>
<dbReference type="Gene3D" id="1.25.10.10">
    <property type="entry name" value="Leucine-rich Repeat Variant"/>
    <property type="match status" value="6"/>
</dbReference>
<name>A0ABP0NUX6_9DINO</name>
<dbReference type="InterPro" id="IPR000225">
    <property type="entry name" value="Armadillo"/>
</dbReference>
<evidence type="ECO:0000256" key="1">
    <source>
        <dbReference type="ARBA" id="ARBA00022737"/>
    </source>
</evidence>
<dbReference type="SMART" id="SM00185">
    <property type="entry name" value="ARM"/>
    <property type="match status" value="12"/>
</dbReference>
<feature type="domain" description="LRRK2 ARM repeat" evidence="3">
    <location>
        <begin position="5"/>
        <end position="235"/>
    </location>
</feature>
<dbReference type="InterPro" id="IPR056597">
    <property type="entry name" value="ARM_LRRK2"/>
</dbReference>
<protein>
    <recommendedName>
        <fullName evidence="3">LRRK2 ARM repeat domain-containing protein</fullName>
    </recommendedName>
</protein>
<keyword evidence="5" id="KW-1185">Reference proteome</keyword>
<feature type="region of interest" description="Disordered" evidence="2">
    <location>
        <begin position="1167"/>
        <end position="1192"/>
    </location>
</feature>
<accession>A0ABP0NUX6</accession>
<evidence type="ECO:0000313" key="4">
    <source>
        <dbReference type="EMBL" id="CAK9066264.1"/>
    </source>
</evidence>
<keyword evidence="1" id="KW-0677">Repeat</keyword>
<dbReference type="Pfam" id="PF23744">
    <property type="entry name" value="ARM_LRRK2"/>
    <property type="match status" value="1"/>
</dbReference>
<dbReference type="SUPFAM" id="SSF48371">
    <property type="entry name" value="ARM repeat"/>
    <property type="match status" value="3"/>
</dbReference>
<gene>
    <name evidence="4" type="ORF">CCMP2556_LOCUS32538</name>
</gene>
<dbReference type="Proteomes" id="UP001642484">
    <property type="component" value="Unassembled WGS sequence"/>
</dbReference>
<reference evidence="4 5" key="1">
    <citation type="submission" date="2024-02" db="EMBL/GenBank/DDBJ databases">
        <authorList>
            <person name="Chen Y."/>
            <person name="Shah S."/>
            <person name="Dougan E. K."/>
            <person name="Thang M."/>
            <person name="Chan C."/>
        </authorList>
    </citation>
    <scope>NUCLEOTIDE SEQUENCE [LARGE SCALE GENOMIC DNA]</scope>
</reference>
<comment type="caution">
    <text evidence="4">The sequence shown here is derived from an EMBL/GenBank/DDBJ whole genome shotgun (WGS) entry which is preliminary data.</text>
</comment>
<dbReference type="InterPro" id="IPR011989">
    <property type="entry name" value="ARM-like"/>
</dbReference>
<evidence type="ECO:0000259" key="3">
    <source>
        <dbReference type="Pfam" id="PF23744"/>
    </source>
</evidence>
<feature type="compositionally biased region" description="Polar residues" evidence="2">
    <location>
        <begin position="1175"/>
        <end position="1186"/>
    </location>
</feature>
<dbReference type="PANTHER" id="PTHR22895:SF0">
    <property type="entry name" value="ARMADILLO REPEAT-CONTAINING PROTEIN 6"/>
    <property type="match status" value="1"/>
</dbReference>
<dbReference type="InterPro" id="IPR016024">
    <property type="entry name" value="ARM-type_fold"/>
</dbReference>
<dbReference type="PANTHER" id="PTHR22895">
    <property type="entry name" value="ARMADILLO REPEAT-CONTAINING PROTEIN 6"/>
    <property type="match status" value="1"/>
</dbReference>
<proteinExistence type="predicted"/>
<sequence length="1192" mass="129413">MVAAVQKEMTSFPAARGVQEHGCAIIRNLACSDEWLDYIEKIDGPTLVISALHRFKLAASVQEQGLGVLSNLASRAKLRERLSSQAALSLVQSALFEHADKPGVCTQACAALWNLVADHQENQAAADELSISQKVCEVMETHSADEELLENAYGAISNLASFNQNNKQAVIDVNGLDSICRGMQGHLTVTAVQRQGCAALWSLSANSEAAQIAAFEANAIAAVCQAMTSELMDPSLQQCGCGLLRNLTVSNDDYKVRAVRLGSAERVCEALARHDDVRVQRQACAVLFNLASVGLEECHQELLDADAVSRLCTAIASRIKDVSVVEPACGALRLLAAGAKDGKPGAAKHMLEEEMVQHVIQASFANPDVNLVQRQCLEALRHACSWESGAATVEAHRGALATCRAMSRHWQDALIQERGCGIFQGLAQGARKGWSSLLAAGGLKQVCQAMRQFRTVRSLQMAAFEALLALPSEAAKEVEAAGCHQELLASMSAYGSDLQLLVKGCGAVRLLASGSVALQEARQPLMRYIQEFPDEVPLLVASSNALAEISMHEGLHVLDRSFVQGISNFLVAHKKDAQAQAAGMNGFRAMATVGASSLEAALEARCIERARMALLDHKDHEEVQSRGLDLLQRVAAYNTNMRDLIIEAGLYPIVFDAQETCKASAEVCRQSIRAAGTLLGFVTAKPSQQEERKMQSAKSKTAQAASQQRSGALAFGKLIKETDLVEFAIRVEKLMQHHKHSSLFLQDACLVLRSLAESSDDGLKAVQSAGVLQTLMASLQKHKRSEAVNFHGFRVLWGLLSSSTSRREALEAGVVEWSTAALARFMDCPAVQSALLLVVNRLCLKNPDVKVAYVKAKILPLIWQILETENLFLRGRSLAVLATLASNCFSVTEEMMQMGALELAVDMLQSHTENAQIQGRSIQMLWGFMQVSRDPQVEEIYTEEMLDVVLTSIQSHATKEQLQSFALGFLWTFTSSSLRKRWLLARKGVATVCTSLEAFPHSSMVQRHGLEVLRSMSTSDGRKWVLSDGPSVEAVTGALKLLRHDAEVMAAALGLLGNLACGNVEFKRRVFKEGLCNQVLVVMEEHARDVAVQVLGTWALGVFVGLSQKRARELFELGGKDRVFAAMAEHALNDSIRAYGPLLVRRLELVQEMTVNAANMEDQELEAEELDVAPSHSQPSGSVTHRSNSEGG</sequence>